<protein>
    <submittedName>
        <fullName evidence="4">N-acetyltransferase</fullName>
    </submittedName>
</protein>
<dbReference type="AlphaFoldDB" id="A0A345P8T1"/>
<dbReference type="Gene3D" id="3.40.630.30">
    <property type="match status" value="1"/>
</dbReference>
<dbReference type="OrthoDB" id="9799092at2"/>
<name>A0A345P8T1_9GAMM</name>
<evidence type="ECO:0000313" key="4">
    <source>
        <dbReference type="EMBL" id="AXI03690.1"/>
    </source>
</evidence>
<dbReference type="Pfam" id="PF00583">
    <property type="entry name" value="Acetyltransf_1"/>
    <property type="match status" value="1"/>
</dbReference>
<dbReference type="KEGG" id="mbah:HYN46_13135"/>
<dbReference type="GO" id="GO:0016747">
    <property type="term" value="F:acyltransferase activity, transferring groups other than amino-acyl groups"/>
    <property type="evidence" value="ECO:0007669"/>
    <property type="project" value="InterPro"/>
</dbReference>
<evidence type="ECO:0000259" key="3">
    <source>
        <dbReference type="PROSITE" id="PS51186"/>
    </source>
</evidence>
<evidence type="ECO:0000256" key="1">
    <source>
        <dbReference type="ARBA" id="ARBA00022679"/>
    </source>
</evidence>
<accession>A0A345P8T1</accession>
<keyword evidence="2" id="KW-0012">Acyltransferase</keyword>
<dbReference type="InterPro" id="IPR016181">
    <property type="entry name" value="Acyl_CoA_acyltransferase"/>
</dbReference>
<proteinExistence type="predicted"/>
<dbReference type="PANTHER" id="PTHR43877">
    <property type="entry name" value="AMINOALKYLPHOSPHONATE N-ACETYLTRANSFERASE-RELATED-RELATED"/>
    <property type="match status" value="1"/>
</dbReference>
<reference evidence="4 5" key="1">
    <citation type="submission" date="2018-07" db="EMBL/GenBank/DDBJ databases">
        <title>Genome sequencing of Moraxellaceae gen. HYN0046.</title>
        <authorList>
            <person name="Kim M."/>
            <person name="Yi H."/>
        </authorList>
    </citation>
    <scope>NUCLEOTIDE SEQUENCE [LARGE SCALE GENOMIC DNA]</scope>
    <source>
        <strain evidence="4 5">HYN0046</strain>
    </source>
</reference>
<gene>
    <name evidence="4" type="ORF">HYN46_13135</name>
</gene>
<dbReference type="RefSeq" id="WP_114899798.1">
    <property type="nucleotide sequence ID" value="NZ_CP031222.1"/>
</dbReference>
<keyword evidence="5" id="KW-1185">Reference proteome</keyword>
<sequence>MLPSSIQIVPLHPLDFAEFMDYLDDHLSDNGKDGTAYFQPSPQGQHAFSPQRAAAFRGALDVPLSQHGWRRAWVARNATGQIVGHVDLRSHTERWSAERCLLGMGVDRAHRKIGLGAALIEHVELWAKQETAVGWIDLQVLSNNTPAIRLYLRSGFKITGEVRDMFKVDNQYFSYTDMTKYLYANQH</sequence>
<dbReference type="PROSITE" id="PS51186">
    <property type="entry name" value="GNAT"/>
    <property type="match status" value="1"/>
</dbReference>
<dbReference type="EMBL" id="CP031222">
    <property type="protein sequence ID" value="AXI03690.1"/>
    <property type="molecule type" value="Genomic_DNA"/>
</dbReference>
<dbReference type="CDD" id="cd04301">
    <property type="entry name" value="NAT_SF"/>
    <property type="match status" value="1"/>
</dbReference>
<evidence type="ECO:0000256" key="2">
    <source>
        <dbReference type="ARBA" id="ARBA00023315"/>
    </source>
</evidence>
<evidence type="ECO:0000313" key="5">
    <source>
        <dbReference type="Proteomes" id="UP000253940"/>
    </source>
</evidence>
<dbReference type="InterPro" id="IPR050832">
    <property type="entry name" value="Bact_Acetyltransf"/>
</dbReference>
<dbReference type="SUPFAM" id="SSF55729">
    <property type="entry name" value="Acyl-CoA N-acyltransferases (Nat)"/>
    <property type="match status" value="1"/>
</dbReference>
<organism evidence="4 5">
    <name type="scientific">Aquirhabdus parva</name>
    <dbReference type="NCBI Taxonomy" id="2283318"/>
    <lineage>
        <taxon>Bacteria</taxon>
        <taxon>Pseudomonadati</taxon>
        <taxon>Pseudomonadota</taxon>
        <taxon>Gammaproteobacteria</taxon>
        <taxon>Moraxellales</taxon>
        <taxon>Moraxellaceae</taxon>
        <taxon>Aquirhabdus</taxon>
    </lineage>
</organism>
<feature type="domain" description="N-acetyltransferase" evidence="3">
    <location>
        <begin position="6"/>
        <end position="183"/>
    </location>
</feature>
<dbReference type="Proteomes" id="UP000253940">
    <property type="component" value="Chromosome"/>
</dbReference>
<keyword evidence="1 4" id="KW-0808">Transferase</keyword>
<dbReference type="PANTHER" id="PTHR43877:SF2">
    <property type="entry name" value="AMINOALKYLPHOSPHONATE N-ACETYLTRANSFERASE-RELATED"/>
    <property type="match status" value="1"/>
</dbReference>
<dbReference type="InterPro" id="IPR000182">
    <property type="entry name" value="GNAT_dom"/>
</dbReference>